<evidence type="ECO:0000256" key="7">
    <source>
        <dbReference type="HAMAP-Rule" id="MF_01931"/>
    </source>
</evidence>
<comment type="function">
    <text evidence="7">Catalyzes the formation of phosphoribosylamine from phosphoribosylpyrophosphate (PRPP) and glutamine.</text>
</comment>
<proteinExistence type="inferred from homology"/>
<accession>A0A0V8M2H8</accession>
<dbReference type="GO" id="GO:0051539">
    <property type="term" value="F:4 iron, 4 sulfur cluster binding"/>
    <property type="evidence" value="ECO:0007669"/>
    <property type="project" value="UniProtKB-KW"/>
</dbReference>
<organism evidence="13 15">
    <name type="scientific">Dehalococcoides mccartyi</name>
    <dbReference type="NCBI Taxonomy" id="61435"/>
    <lineage>
        <taxon>Bacteria</taxon>
        <taxon>Bacillati</taxon>
        <taxon>Chloroflexota</taxon>
        <taxon>Dehalococcoidia</taxon>
        <taxon>Dehalococcoidales</taxon>
        <taxon>Dehalococcoidaceae</taxon>
        <taxon>Dehalococcoides</taxon>
    </lineage>
</organism>
<evidence type="ECO:0000256" key="1">
    <source>
        <dbReference type="ARBA" id="ARBA00005209"/>
    </source>
</evidence>
<evidence type="ECO:0000313" key="15">
    <source>
        <dbReference type="Proteomes" id="UP000053577"/>
    </source>
</evidence>
<keyword evidence="7 11" id="KW-0408">Iron</keyword>
<dbReference type="Pfam" id="PF13522">
    <property type="entry name" value="GATase_6"/>
    <property type="match status" value="1"/>
</dbReference>
<dbReference type="CDD" id="cd06223">
    <property type="entry name" value="PRTases_typeI"/>
    <property type="match status" value="1"/>
</dbReference>
<dbReference type="NCBIfam" id="TIGR01134">
    <property type="entry name" value="purF"/>
    <property type="match status" value="1"/>
</dbReference>
<dbReference type="SUPFAM" id="SSF53271">
    <property type="entry name" value="PRTase-like"/>
    <property type="match status" value="1"/>
</dbReference>
<dbReference type="Gene3D" id="3.40.50.2020">
    <property type="match status" value="1"/>
</dbReference>
<evidence type="ECO:0000313" key="14">
    <source>
        <dbReference type="EMBL" id="WRO07131.1"/>
    </source>
</evidence>
<sequence>MHESCGIFGVFAPGQDVARLTFFALFALQHRGQESSGISTSDGRELKLYSQMGLVSHIFTEDILRKLGGHIAIGHNRYSTTGSSQQINAQPFLMGQGDNVMAIAHNGNIVNSEALNAELSSQGYVFKSSTDTEIIGQLILSAVETDWVKRIRYAMNRLKGAFSCTIMTKDTLYAMRDPLGVRPLCLGKIQGGYVVASESCALDHIGADFIREIEPGEILAINENGVTSFKQPISRRALCIFEFIYFARPDSQIDGQLLYSARQAMGAELAREYPVEADLVIGVPDSATAAGIGYAINSGIPPAEGLIKNRYMGRTFIQPDQHLRDLGVKLKFNPLRSVLEDKRVVLVDDSIVRGTTTPQVIRLLRKAGAKEVHMRVCAPPITNPCFFGVDMATRSELIAAKMSVPEIQKYIGADSLGYLSLPGLIKAVGLPKDNFCLACFTGEYALPVQLEMDKFALGNQRGNCCQMPSPGS</sequence>
<protein>
    <recommendedName>
        <fullName evidence="7">Amidophosphoribosyltransferase</fullName>
        <shortName evidence="7">ATase</shortName>
        <ecNumber evidence="7">2.4.2.14</ecNumber>
    </recommendedName>
    <alternativeName>
        <fullName evidence="7">Glutamine phosphoribosylpyrophosphate amidotransferase</fullName>
        <shortName evidence="7">GPATase</shortName>
    </alternativeName>
</protein>
<feature type="domain" description="Glutamine amidotransferase type-2" evidence="12">
    <location>
        <begin position="5"/>
        <end position="224"/>
    </location>
</feature>
<keyword evidence="6 7" id="KW-0315">Glutamine amidotransferase</keyword>
<dbReference type="InterPro" id="IPR017932">
    <property type="entry name" value="GATase_2_dom"/>
</dbReference>
<keyword evidence="5 7" id="KW-0658">Purine biosynthesis</keyword>
<dbReference type="eggNOG" id="COG0034">
    <property type="taxonomic scope" value="Bacteria"/>
</dbReference>
<dbReference type="Proteomes" id="UP001327986">
    <property type="component" value="Chromosome"/>
</dbReference>
<feature type="binding site" evidence="7 11">
    <location>
        <position position="385"/>
    </location>
    <ligand>
        <name>[4Fe-4S] cluster</name>
        <dbReference type="ChEBI" id="CHEBI:49883"/>
    </ligand>
</feature>
<name>A0A0V8M2H8_9CHLR</name>
<keyword evidence="3 7" id="KW-0328">Glycosyltransferase</keyword>
<dbReference type="CDD" id="cd00715">
    <property type="entry name" value="GPATase_N"/>
    <property type="match status" value="1"/>
</dbReference>
<evidence type="ECO:0000256" key="2">
    <source>
        <dbReference type="ARBA" id="ARBA00010138"/>
    </source>
</evidence>
<keyword evidence="4 7" id="KW-0808">Transferase</keyword>
<evidence type="ECO:0000256" key="8">
    <source>
        <dbReference type="PIRNR" id="PIRNR000485"/>
    </source>
</evidence>
<dbReference type="GO" id="GO:0000287">
    <property type="term" value="F:magnesium ion binding"/>
    <property type="evidence" value="ECO:0007669"/>
    <property type="project" value="UniProtKB-UniRule"/>
</dbReference>
<comment type="cofactor">
    <cofactor evidence="7 11">
        <name>[4Fe-4S] cluster</name>
        <dbReference type="ChEBI" id="CHEBI:49883"/>
    </cofactor>
    <text evidence="7 11">Binds 1 [4Fe-4S] cluster per subunit.</text>
</comment>
<dbReference type="EMBL" id="CP141531">
    <property type="protein sequence ID" value="WRO07131.1"/>
    <property type="molecule type" value="Genomic_DNA"/>
</dbReference>
<dbReference type="GO" id="GO:0006189">
    <property type="term" value="P:'de novo' IMP biosynthetic process"/>
    <property type="evidence" value="ECO:0007669"/>
    <property type="project" value="UniProtKB-UniRule"/>
</dbReference>
<evidence type="ECO:0000313" key="13">
    <source>
        <dbReference type="EMBL" id="KSV17944.1"/>
    </source>
</evidence>
<evidence type="ECO:0000256" key="10">
    <source>
        <dbReference type="PIRSR" id="PIRSR000485-2"/>
    </source>
</evidence>
<dbReference type="AlphaFoldDB" id="A0A0V8M2H8"/>
<dbReference type="OrthoDB" id="9801213at2"/>
<dbReference type="PIRSF" id="PIRSF000485">
    <property type="entry name" value="Amd_phspho_trans"/>
    <property type="match status" value="1"/>
</dbReference>
<dbReference type="PANTHER" id="PTHR11907">
    <property type="entry name" value="AMIDOPHOSPHORIBOSYLTRANSFERASE"/>
    <property type="match status" value="1"/>
</dbReference>
<feature type="binding site" evidence="7 11">
    <location>
        <position position="439"/>
    </location>
    <ligand>
        <name>[4Fe-4S] cluster</name>
        <dbReference type="ChEBI" id="CHEBI:49883"/>
    </ligand>
</feature>
<dbReference type="InterPro" id="IPR000836">
    <property type="entry name" value="PRTase_dom"/>
</dbReference>
<dbReference type="RefSeq" id="WP_010937100.1">
    <property type="nucleotide sequence ID" value="NZ_CP019865.1"/>
</dbReference>
<feature type="binding site" evidence="7 10">
    <location>
        <position position="349"/>
    </location>
    <ligand>
        <name>Mg(2+)</name>
        <dbReference type="ChEBI" id="CHEBI:18420"/>
    </ligand>
</feature>
<evidence type="ECO:0000256" key="6">
    <source>
        <dbReference type="ARBA" id="ARBA00022962"/>
    </source>
</evidence>
<dbReference type="PATRIC" id="fig|61435.5.peg.923"/>
<dbReference type="Gene3D" id="3.60.20.10">
    <property type="entry name" value="Glutamine Phosphoribosylpyrophosphate, subunit 1, domain 1"/>
    <property type="match status" value="1"/>
</dbReference>
<evidence type="ECO:0000256" key="11">
    <source>
        <dbReference type="PIRSR" id="PIRSR000485-3"/>
    </source>
</evidence>
<dbReference type="InterPro" id="IPR035584">
    <property type="entry name" value="PurF_N"/>
</dbReference>
<dbReference type="EMBL" id="JGYD01000018">
    <property type="protein sequence ID" value="KSV17944.1"/>
    <property type="molecule type" value="Genomic_DNA"/>
</dbReference>
<feature type="active site" description="Nucleophile" evidence="7 9">
    <location>
        <position position="5"/>
    </location>
</feature>
<comment type="similarity">
    <text evidence="2 7 8">In the C-terminal section; belongs to the purine/pyrimidine phosphoribosyltransferase family.</text>
</comment>
<evidence type="ECO:0000259" key="12">
    <source>
        <dbReference type="PROSITE" id="PS51278"/>
    </source>
</evidence>
<dbReference type="UniPathway" id="UPA00074">
    <property type="reaction ID" value="UER00124"/>
</dbReference>
<evidence type="ECO:0000256" key="5">
    <source>
        <dbReference type="ARBA" id="ARBA00022755"/>
    </source>
</evidence>
<keyword evidence="7 10" id="KW-0460">Magnesium</keyword>
<dbReference type="GeneID" id="3229272"/>
<dbReference type="GO" id="GO:0009113">
    <property type="term" value="P:purine nucleobase biosynthetic process"/>
    <property type="evidence" value="ECO:0007669"/>
    <property type="project" value="UniProtKB-UniRule"/>
</dbReference>
<dbReference type="SUPFAM" id="SSF56235">
    <property type="entry name" value="N-terminal nucleophile aminohydrolases (Ntn hydrolases)"/>
    <property type="match status" value="1"/>
</dbReference>
<comment type="catalytic activity">
    <reaction evidence="7 8">
        <text>5-phospho-beta-D-ribosylamine + L-glutamate + diphosphate = 5-phospho-alpha-D-ribose 1-diphosphate + L-glutamine + H2O</text>
        <dbReference type="Rhea" id="RHEA:14905"/>
        <dbReference type="ChEBI" id="CHEBI:15377"/>
        <dbReference type="ChEBI" id="CHEBI:29985"/>
        <dbReference type="ChEBI" id="CHEBI:33019"/>
        <dbReference type="ChEBI" id="CHEBI:58017"/>
        <dbReference type="ChEBI" id="CHEBI:58359"/>
        <dbReference type="ChEBI" id="CHEBI:58681"/>
        <dbReference type="EC" id="2.4.2.14"/>
    </reaction>
</comment>
<dbReference type="InterPro" id="IPR005854">
    <property type="entry name" value="PurF"/>
</dbReference>
<keyword evidence="7" id="KW-0004">4Fe-4S</keyword>
<dbReference type="HAMAP" id="MF_01931">
    <property type="entry name" value="PurF"/>
    <property type="match status" value="1"/>
</dbReference>
<reference evidence="13 15" key="1">
    <citation type="journal article" date="2015" name="Sci. Rep.">
        <title>A comparative genomics and reductive dehalogenase gene transcription study of two chloroethene-respiring bacteria, Dehalococcoides mccartyi strains MB and 11a.</title>
        <authorList>
            <person name="Low A."/>
            <person name="Shen Z."/>
            <person name="Cheng D."/>
            <person name="Rogers M.J."/>
            <person name="Lee P.K."/>
            <person name="He J."/>
        </authorList>
    </citation>
    <scope>NUCLEOTIDE SEQUENCE [LARGE SCALE GENOMIC DNA]</scope>
    <source>
        <strain evidence="13 15">MB</strain>
    </source>
</reference>
<reference evidence="14" key="2">
    <citation type="submission" date="2023-12" db="EMBL/GenBank/DDBJ databases">
        <title>Isolation of organohalide respiring bacteria Dehalococcoides mccartyi strain GPTCE1 in groundwater collected near a chemical plant in Suzhou, China.</title>
        <authorList>
            <person name="Liu G."/>
        </authorList>
    </citation>
    <scope>NUCLEOTIDE SEQUENCE</scope>
    <source>
        <strain evidence="14">GPTCE1</strain>
    </source>
</reference>
<feature type="binding site" evidence="7 11">
    <location>
        <position position="436"/>
    </location>
    <ligand>
        <name>[4Fe-4S] cluster</name>
        <dbReference type="ChEBI" id="CHEBI:49883"/>
    </ligand>
</feature>
<comment type="cofactor">
    <cofactor evidence="7 10">
        <name>Mg(2+)</name>
        <dbReference type="ChEBI" id="CHEBI:18420"/>
    </cofactor>
    <text evidence="7 10">Binds 1 Mg(2+) ion per subunit.</text>
</comment>
<keyword evidence="7 10" id="KW-0479">Metal-binding</keyword>
<evidence type="ECO:0000256" key="3">
    <source>
        <dbReference type="ARBA" id="ARBA00022676"/>
    </source>
</evidence>
<dbReference type="InterPro" id="IPR029055">
    <property type="entry name" value="Ntn_hydrolases_N"/>
</dbReference>
<dbReference type="EC" id="2.4.2.14" evidence="7"/>
<dbReference type="Pfam" id="PF00156">
    <property type="entry name" value="Pribosyltran"/>
    <property type="match status" value="1"/>
</dbReference>
<feature type="binding site" evidence="7 10">
    <location>
        <position position="348"/>
    </location>
    <ligand>
        <name>Mg(2+)</name>
        <dbReference type="ChEBI" id="CHEBI:18420"/>
    </ligand>
</feature>
<feature type="binding site" evidence="7 11">
    <location>
        <position position="239"/>
    </location>
    <ligand>
        <name>[4Fe-4S] cluster</name>
        <dbReference type="ChEBI" id="CHEBI:49883"/>
    </ligand>
</feature>
<evidence type="ECO:0000256" key="4">
    <source>
        <dbReference type="ARBA" id="ARBA00022679"/>
    </source>
</evidence>
<dbReference type="InterPro" id="IPR029057">
    <property type="entry name" value="PRTase-like"/>
</dbReference>
<dbReference type="GO" id="GO:0004044">
    <property type="term" value="F:amidophosphoribosyltransferase activity"/>
    <property type="evidence" value="ECO:0007669"/>
    <property type="project" value="UniProtKB-UniRule"/>
</dbReference>
<dbReference type="PROSITE" id="PS51278">
    <property type="entry name" value="GATASE_TYPE_2"/>
    <property type="match status" value="1"/>
</dbReference>
<dbReference type="Proteomes" id="UP000053577">
    <property type="component" value="Unassembled WGS sequence"/>
</dbReference>
<gene>
    <name evidence="7 14" type="primary">purF</name>
    <name evidence="13" type="ORF">DA01_04685</name>
    <name evidence="14" type="ORF">VLL09_07000</name>
</gene>
<keyword evidence="7 11" id="KW-0411">Iron-sulfur</keyword>
<comment type="pathway">
    <text evidence="1 7 8">Purine metabolism; IMP biosynthesis via de novo pathway; N(1)-(5-phospho-D-ribosyl)glycinamide from 5-phospho-alpha-D-ribose 1-diphosphate: step 1/2.</text>
</comment>
<feature type="binding site" evidence="7 10">
    <location>
        <position position="286"/>
    </location>
    <ligand>
        <name>Mg(2+)</name>
        <dbReference type="ChEBI" id="CHEBI:18420"/>
    </ligand>
</feature>
<evidence type="ECO:0000256" key="9">
    <source>
        <dbReference type="PIRSR" id="PIRSR000485-1"/>
    </source>
</evidence>